<dbReference type="EMBL" id="MUFB01000012">
    <property type="protein sequence ID" value="OOE85630.1"/>
    <property type="molecule type" value="Genomic_DNA"/>
</dbReference>
<gene>
    <name evidence="3" type="ORF">BZG73_07985</name>
</gene>
<dbReference type="PIRSF" id="PIRSF028069">
    <property type="entry name" value="UCP028069"/>
    <property type="match status" value="1"/>
</dbReference>
<evidence type="ECO:0000256" key="2">
    <source>
        <dbReference type="SAM" id="SignalP"/>
    </source>
</evidence>
<evidence type="ECO:0000313" key="3">
    <source>
        <dbReference type="EMBL" id="OOE85630.1"/>
    </source>
</evidence>
<reference evidence="3 4" key="1">
    <citation type="journal article" date="2017" name="Genome Announc.">
        <title>Draft Genome Sequences of Salinivibrio proteolyticus, Salinivibrio sharmensis, Salinivibrio siamensis, Salinivibrio costicola subsp. alcaliphilus, Salinivibrio costicola subsp. vallismortis, and 29 New Isolates Belonging to the Genus Salinivibrio.</title>
        <authorList>
            <person name="Lopez-Hermoso C."/>
            <person name="de la Haba R.R."/>
            <person name="Sanchez-Porro C."/>
            <person name="Bayliss S.C."/>
            <person name="Feil E.J."/>
            <person name="Ventosa A."/>
        </authorList>
    </citation>
    <scope>NUCLEOTIDE SEQUENCE [LARGE SCALE GENOMIC DNA]</scope>
    <source>
        <strain evidence="3 4">JCM 14472</strain>
    </source>
</reference>
<dbReference type="InterPro" id="IPR016866">
    <property type="entry name" value="UCP028069"/>
</dbReference>
<sequence>MFADITMIKLSSFRLALGVASCLALTPAVSADQLEKAQAIEGNTTQEAAQSQSRINRHSDSSLAMRQEIEQLQAQISNLEIYRDHLQNLVVNQDKEATSLRNQIDEIKDTRQGIVPLMYRMLGGLEQWLAEDIPLKADQRQARLQKLKAMMTRADVADSEKFRRILEAYQIERDYGSKLDAYQDTVVLDGRDHQVDVLHLGRMSLVARSLDGKQYWLWSARDDQWVALDASVAEAVDKAFAVAQKQMAPSLLSLPLSANQGVKS</sequence>
<evidence type="ECO:0000313" key="4">
    <source>
        <dbReference type="Proteomes" id="UP000189410"/>
    </source>
</evidence>
<keyword evidence="1" id="KW-0175">Coiled coil</keyword>
<feature type="chain" id="PRO_5045343248" description="DUF3450 domain-containing protein" evidence="2">
    <location>
        <begin position="32"/>
        <end position="264"/>
    </location>
</feature>
<name>A0ABX3K9T5_9GAMM</name>
<feature type="signal peptide" evidence="2">
    <location>
        <begin position="1"/>
        <end position="31"/>
    </location>
</feature>
<protein>
    <recommendedName>
        <fullName evidence="5">DUF3450 domain-containing protein</fullName>
    </recommendedName>
</protein>
<feature type="coiled-coil region" evidence="1">
    <location>
        <begin position="55"/>
        <end position="110"/>
    </location>
</feature>
<dbReference type="Pfam" id="PF11932">
    <property type="entry name" value="DUF3450"/>
    <property type="match status" value="1"/>
</dbReference>
<keyword evidence="2" id="KW-0732">Signal</keyword>
<evidence type="ECO:0008006" key="5">
    <source>
        <dbReference type="Google" id="ProtNLM"/>
    </source>
</evidence>
<evidence type="ECO:0000256" key="1">
    <source>
        <dbReference type="SAM" id="Coils"/>
    </source>
</evidence>
<organism evidence="3 4">
    <name type="scientific">Salinivibrio siamensis</name>
    <dbReference type="NCBI Taxonomy" id="414286"/>
    <lineage>
        <taxon>Bacteria</taxon>
        <taxon>Pseudomonadati</taxon>
        <taxon>Pseudomonadota</taxon>
        <taxon>Gammaproteobacteria</taxon>
        <taxon>Vibrionales</taxon>
        <taxon>Vibrionaceae</taxon>
        <taxon>Salinivibrio</taxon>
    </lineage>
</organism>
<comment type="caution">
    <text evidence="3">The sequence shown here is derived from an EMBL/GenBank/DDBJ whole genome shotgun (WGS) entry which is preliminary data.</text>
</comment>
<accession>A0ABX3K9T5</accession>
<dbReference type="Proteomes" id="UP000189410">
    <property type="component" value="Unassembled WGS sequence"/>
</dbReference>
<proteinExistence type="predicted"/>
<keyword evidence="4" id="KW-1185">Reference proteome</keyword>